<evidence type="ECO:0000313" key="1">
    <source>
        <dbReference type="EMBL" id="KAK9997222.1"/>
    </source>
</evidence>
<evidence type="ECO:0000313" key="2">
    <source>
        <dbReference type="Proteomes" id="UP001459277"/>
    </source>
</evidence>
<name>A0AAW2CI58_9ROSI</name>
<proteinExistence type="predicted"/>
<dbReference type="AlphaFoldDB" id="A0AAW2CI58"/>
<organism evidence="1 2">
    <name type="scientific">Lithocarpus litseifolius</name>
    <dbReference type="NCBI Taxonomy" id="425828"/>
    <lineage>
        <taxon>Eukaryota</taxon>
        <taxon>Viridiplantae</taxon>
        <taxon>Streptophyta</taxon>
        <taxon>Embryophyta</taxon>
        <taxon>Tracheophyta</taxon>
        <taxon>Spermatophyta</taxon>
        <taxon>Magnoliopsida</taxon>
        <taxon>eudicotyledons</taxon>
        <taxon>Gunneridae</taxon>
        <taxon>Pentapetalae</taxon>
        <taxon>rosids</taxon>
        <taxon>fabids</taxon>
        <taxon>Fagales</taxon>
        <taxon>Fagaceae</taxon>
        <taxon>Lithocarpus</taxon>
    </lineage>
</organism>
<comment type="caution">
    <text evidence="1">The sequence shown here is derived from an EMBL/GenBank/DDBJ whole genome shotgun (WGS) entry which is preliminary data.</text>
</comment>
<sequence length="206" mass="23778">MGWFNTNLRKSWKFIFSLTKVSAKEGWLPLTDPAWGEAKNPWWQFLADAPTSMKDQILVWEALPQVLPVLLLCSVNPKECLSKRRMLKRQPMCTTITRSKPIMKLTQVFQPMVIFNLHVLLKEMEMGVLQHILTISPREGQTMEGELKPSFQSHVRELVQNHNPAILVVMETWIREEKAREITDKLPFDGVIHTDTIGYAGGLWVL</sequence>
<dbReference type="Proteomes" id="UP001459277">
    <property type="component" value="Unassembled WGS sequence"/>
</dbReference>
<keyword evidence="2" id="KW-1185">Reference proteome</keyword>
<gene>
    <name evidence="1" type="ORF">SO802_021908</name>
</gene>
<accession>A0AAW2CI58</accession>
<dbReference type="PANTHER" id="PTHR35218:SF9">
    <property type="entry name" value="ENDONUCLEASE_EXONUCLEASE_PHOSPHATASE DOMAIN-CONTAINING PROTEIN"/>
    <property type="match status" value="1"/>
</dbReference>
<dbReference type="PANTHER" id="PTHR35218">
    <property type="entry name" value="RNASE H DOMAIN-CONTAINING PROTEIN"/>
    <property type="match status" value="1"/>
</dbReference>
<dbReference type="EMBL" id="JAZDWU010000007">
    <property type="protein sequence ID" value="KAK9997222.1"/>
    <property type="molecule type" value="Genomic_DNA"/>
</dbReference>
<protein>
    <submittedName>
        <fullName evidence="1">Uncharacterized protein</fullName>
    </submittedName>
</protein>
<reference evidence="1 2" key="1">
    <citation type="submission" date="2024-01" db="EMBL/GenBank/DDBJ databases">
        <title>A telomere-to-telomere, gap-free genome of sweet tea (Lithocarpus litseifolius).</title>
        <authorList>
            <person name="Zhou J."/>
        </authorList>
    </citation>
    <scope>NUCLEOTIDE SEQUENCE [LARGE SCALE GENOMIC DNA]</scope>
    <source>
        <strain evidence="1">Zhou-2022a</strain>
        <tissue evidence="1">Leaf</tissue>
    </source>
</reference>